<dbReference type="Proteomes" id="UP001152320">
    <property type="component" value="Chromosome 8"/>
</dbReference>
<feature type="coiled-coil region" evidence="5">
    <location>
        <begin position="331"/>
        <end position="383"/>
    </location>
</feature>
<accession>A0A9Q1C2Z8</accession>
<dbReference type="AlphaFoldDB" id="A0A9Q1C2Z8"/>
<organism evidence="7 8">
    <name type="scientific">Holothuria leucospilota</name>
    <name type="common">Black long sea cucumber</name>
    <name type="synonym">Mertensiothuria leucospilota</name>
    <dbReference type="NCBI Taxonomy" id="206669"/>
    <lineage>
        <taxon>Eukaryota</taxon>
        <taxon>Metazoa</taxon>
        <taxon>Echinodermata</taxon>
        <taxon>Eleutherozoa</taxon>
        <taxon>Echinozoa</taxon>
        <taxon>Holothuroidea</taxon>
        <taxon>Aspidochirotacea</taxon>
        <taxon>Aspidochirotida</taxon>
        <taxon>Holothuriidae</taxon>
        <taxon>Holothuria</taxon>
    </lineage>
</organism>
<dbReference type="Pfam" id="PF15227">
    <property type="entry name" value="zf-C3HC4_4"/>
    <property type="match status" value="1"/>
</dbReference>
<evidence type="ECO:0000313" key="8">
    <source>
        <dbReference type="Proteomes" id="UP001152320"/>
    </source>
</evidence>
<dbReference type="InterPro" id="IPR013083">
    <property type="entry name" value="Znf_RING/FYVE/PHD"/>
</dbReference>
<dbReference type="SUPFAM" id="SSF57850">
    <property type="entry name" value="RING/U-box"/>
    <property type="match status" value="1"/>
</dbReference>
<dbReference type="Gene3D" id="3.30.40.10">
    <property type="entry name" value="Zinc/RING finger domain, C3HC4 (zinc finger)"/>
    <property type="match status" value="1"/>
</dbReference>
<dbReference type="InterPro" id="IPR001841">
    <property type="entry name" value="Znf_RING"/>
</dbReference>
<reference evidence="7" key="1">
    <citation type="submission" date="2021-10" db="EMBL/GenBank/DDBJ databases">
        <title>Tropical sea cucumber genome reveals ecological adaptation and Cuvierian tubules defense mechanism.</title>
        <authorList>
            <person name="Chen T."/>
        </authorList>
    </citation>
    <scope>NUCLEOTIDE SEQUENCE</scope>
    <source>
        <strain evidence="7">Nanhai2018</strain>
        <tissue evidence="7">Muscle</tissue>
    </source>
</reference>
<dbReference type="PANTHER" id="PTHR25462">
    <property type="entry name" value="BONUS, ISOFORM C-RELATED"/>
    <property type="match status" value="1"/>
</dbReference>
<dbReference type="GO" id="GO:0008270">
    <property type="term" value="F:zinc ion binding"/>
    <property type="evidence" value="ECO:0007669"/>
    <property type="project" value="UniProtKB-KW"/>
</dbReference>
<keyword evidence="1" id="KW-0479">Metal-binding</keyword>
<keyword evidence="8" id="KW-1185">Reference proteome</keyword>
<evidence type="ECO:0000259" key="6">
    <source>
        <dbReference type="PROSITE" id="PS50089"/>
    </source>
</evidence>
<feature type="domain" description="RING-type" evidence="6">
    <location>
        <begin position="22"/>
        <end position="68"/>
    </location>
</feature>
<keyword evidence="2 4" id="KW-0863">Zinc-finger</keyword>
<dbReference type="InterPro" id="IPR017907">
    <property type="entry name" value="Znf_RING_CS"/>
</dbReference>
<evidence type="ECO:0000256" key="5">
    <source>
        <dbReference type="SAM" id="Coils"/>
    </source>
</evidence>
<dbReference type="OrthoDB" id="111250at2759"/>
<evidence type="ECO:0000256" key="1">
    <source>
        <dbReference type="ARBA" id="ARBA00022723"/>
    </source>
</evidence>
<dbReference type="Gene3D" id="2.130.10.10">
    <property type="entry name" value="YVTN repeat-like/Quinoprotein amine dehydrogenase"/>
    <property type="match status" value="1"/>
</dbReference>
<dbReference type="SMART" id="SM00184">
    <property type="entry name" value="RING"/>
    <property type="match status" value="1"/>
</dbReference>
<sequence>MEKEKPKTNDVMAMIKERFCICPLCNKLLDDPRRLPCAHRFCLECLDKAMYTYQTKEKGQFFPCPKCQQDVPIPSRGAAEIKADFWATEMMAISELRDKLTASIGSGDCVCCSNSEELIAFCKECDGFVCSNCCNLHEKLGVLKTHKNIFKLDENLKKNKSKIDLKRLVSISGIPKCKDHKNMDLELSCRTCDDRLICLKCAFVRHSDHEKQEVSDAVVSMKEELQQERIDVLKRRDISLASRKQNEANADKMAGMFDNIASGIENKYKLGMEKFEQEEQILTAQDREGIQRVEKSRDVDVTNMEKDAEDAIEEVQREMMMRITQINNDLSAKLKNRKDNAQKQIDAIEARMNAKKKDINVKRQRLENDRENLLQIVASCRKTTARHLNECNKNIDATLIRLQYVKENVDAVVAVSSDWAFVDTVSDLLLTLANLKTSLDQTKMESNSLHTPTLSFSPSEDHLRLGSLMWTLNKQFNVVDGGRFRKDNWTLEDVTALMNGNLAVAGSSATTEAGIDFISPDGKPYLEKDFLFEDKYVWCLSKADEYRLVACRGSNIEVLNVSNGDSVKTTNVTTIPRWRADDRIASVAYDNNMGEIIVSREKSNEIAVFDRELKYLRSFKMPGPSKGPFTLTVSGDVMLACNLRKGGHAMGIDLGTVNVLARYPPLENDHVSLAICCDSADSVYVLWKRKTDSCVVVYDGPGEPKLGLPVHPAANTVTVTKAKDGSESLVVGTPDGRLAYYKLPLKKSTSWDNYSSWFEGIKDEILDRYLSRRAQWRSTAQKYELKNPYDFELKSHQNTAIVQEPNQVGADLSLFV</sequence>
<name>A0A9Q1C2Z8_HOLLE</name>
<dbReference type="SUPFAM" id="SSF57845">
    <property type="entry name" value="B-box zinc-binding domain"/>
    <property type="match status" value="1"/>
</dbReference>
<protein>
    <submittedName>
        <fullName evidence="7">E3 ubiquitin-protein ligase TRIM56</fullName>
    </submittedName>
</protein>
<evidence type="ECO:0000256" key="4">
    <source>
        <dbReference type="PROSITE-ProRule" id="PRU00175"/>
    </source>
</evidence>
<keyword evidence="3" id="KW-0862">Zinc</keyword>
<dbReference type="EMBL" id="JAIZAY010000008">
    <property type="protein sequence ID" value="KAJ8037298.1"/>
    <property type="molecule type" value="Genomic_DNA"/>
</dbReference>
<dbReference type="PANTHER" id="PTHR25462:SF296">
    <property type="entry name" value="MEIOTIC P26, ISOFORM F"/>
    <property type="match status" value="1"/>
</dbReference>
<evidence type="ECO:0000256" key="2">
    <source>
        <dbReference type="ARBA" id="ARBA00022771"/>
    </source>
</evidence>
<evidence type="ECO:0000313" key="7">
    <source>
        <dbReference type="EMBL" id="KAJ8037298.1"/>
    </source>
</evidence>
<keyword evidence="5" id="KW-0175">Coiled coil</keyword>
<gene>
    <name evidence="7" type="ORF">HOLleu_18086</name>
</gene>
<dbReference type="InterPro" id="IPR047153">
    <property type="entry name" value="TRIM45/56/19-like"/>
</dbReference>
<dbReference type="PROSITE" id="PS00518">
    <property type="entry name" value="ZF_RING_1"/>
    <property type="match status" value="1"/>
</dbReference>
<dbReference type="Gene3D" id="3.30.160.60">
    <property type="entry name" value="Classic Zinc Finger"/>
    <property type="match status" value="1"/>
</dbReference>
<comment type="caution">
    <text evidence="7">The sequence shown here is derived from an EMBL/GenBank/DDBJ whole genome shotgun (WGS) entry which is preliminary data.</text>
</comment>
<proteinExistence type="predicted"/>
<dbReference type="InterPro" id="IPR015943">
    <property type="entry name" value="WD40/YVTN_repeat-like_dom_sf"/>
</dbReference>
<dbReference type="SUPFAM" id="SSF101898">
    <property type="entry name" value="NHL repeat"/>
    <property type="match status" value="1"/>
</dbReference>
<dbReference type="PROSITE" id="PS50089">
    <property type="entry name" value="ZF_RING_2"/>
    <property type="match status" value="1"/>
</dbReference>
<evidence type="ECO:0000256" key="3">
    <source>
        <dbReference type="ARBA" id="ARBA00022833"/>
    </source>
</evidence>